<dbReference type="PANTHER" id="PTHR37422">
    <property type="entry name" value="TEICHURONIC ACID BIOSYNTHESIS PROTEIN TUAE"/>
    <property type="match status" value="1"/>
</dbReference>
<evidence type="ECO:0000313" key="8">
    <source>
        <dbReference type="Proteomes" id="UP000184550"/>
    </source>
</evidence>
<feature type="transmembrane region" description="Helical" evidence="5">
    <location>
        <begin position="173"/>
        <end position="190"/>
    </location>
</feature>
<keyword evidence="3 5" id="KW-1133">Transmembrane helix</keyword>
<dbReference type="AlphaFoldDB" id="A0A7Z9DVW3"/>
<feature type="transmembrane region" description="Helical" evidence="5">
    <location>
        <begin position="218"/>
        <end position="235"/>
    </location>
</feature>
<dbReference type="InterPro" id="IPR007016">
    <property type="entry name" value="O-antigen_ligase-rel_domated"/>
</dbReference>
<evidence type="ECO:0000259" key="6">
    <source>
        <dbReference type="Pfam" id="PF04932"/>
    </source>
</evidence>
<feature type="domain" description="O-antigen ligase-related" evidence="6">
    <location>
        <begin position="206"/>
        <end position="345"/>
    </location>
</feature>
<accession>A0A7Z9DVW3</accession>
<evidence type="ECO:0000256" key="3">
    <source>
        <dbReference type="ARBA" id="ARBA00022989"/>
    </source>
</evidence>
<keyword evidence="4 5" id="KW-0472">Membrane</keyword>
<sequence length="432" mass="49103">MNPGLNFFEKRFAIFSFMFLTGVFRLASFFTSPDATNDAVPSYNPFDKVSSLFQQFVYLTSFFLLLARPKGSVRAAIRDPWIWLLVLMSIFSFLWSDYPAISKRRGITTFQTSYLGLYLASRFTLKQQLQMLCWAFGIITVFSFLFSLAFRGVAVEAGANAGSWRGPFTQKNLLARLMVLAAIIFILIALDKPKHYKLAWGLFGNAVLMILLTGSKTALLLLLTILMVLPLYNLLRKKDTILIPVLVSVILIGGSSLIFITENWLNILASLGRDPTLSGRTTLWEIAIEKINERYWLGYGYQAFWLEGGGAEIIWRHEGYKPPHAHNGFVNMALDFGVLGLIIFLTIIIVTYARGVIWLRAGNTWAELWPICYVTFFFMYNHTESTIIEHNSIFWTLLVSVALSMKRVKPTRNLSLPPDVHLVDKKVKQNSE</sequence>
<feature type="transmembrane region" description="Helical" evidence="5">
    <location>
        <begin position="329"/>
        <end position="352"/>
    </location>
</feature>
<dbReference type="PANTHER" id="PTHR37422:SF17">
    <property type="entry name" value="O-ANTIGEN LIGASE"/>
    <property type="match status" value="1"/>
</dbReference>
<keyword evidence="2 5" id="KW-0812">Transmembrane</keyword>
<organism evidence="7 8">
    <name type="scientific">Planktothrix serta PCC 8927</name>
    <dbReference type="NCBI Taxonomy" id="671068"/>
    <lineage>
        <taxon>Bacteria</taxon>
        <taxon>Bacillati</taxon>
        <taxon>Cyanobacteriota</taxon>
        <taxon>Cyanophyceae</taxon>
        <taxon>Oscillatoriophycideae</taxon>
        <taxon>Oscillatoriales</taxon>
        <taxon>Microcoleaceae</taxon>
        <taxon>Planktothrix</taxon>
    </lineage>
</organism>
<dbReference type="Proteomes" id="UP000184550">
    <property type="component" value="Unassembled WGS sequence"/>
</dbReference>
<evidence type="ECO:0000256" key="5">
    <source>
        <dbReference type="SAM" id="Phobius"/>
    </source>
</evidence>
<dbReference type="GO" id="GO:0016020">
    <property type="term" value="C:membrane"/>
    <property type="evidence" value="ECO:0007669"/>
    <property type="project" value="UniProtKB-SubCell"/>
</dbReference>
<reference evidence="7" key="1">
    <citation type="submission" date="2019-10" db="EMBL/GenBank/DDBJ databases">
        <authorList>
            <consortium name="Genoscope - CEA"/>
            <person name="William W."/>
        </authorList>
    </citation>
    <scope>NUCLEOTIDE SEQUENCE [LARGE SCALE GENOMIC DNA]</scope>
    <source>
        <strain evidence="7">BBR_PRJEB10992</strain>
    </source>
</reference>
<evidence type="ECO:0000256" key="1">
    <source>
        <dbReference type="ARBA" id="ARBA00004141"/>
    </source>
</evidence>
<comment type="subcellular location">
    <subcellularLocation>
        <location evidence="1">Membrane</location>
        <topology evidence="1">Multi-pass membrane protein</topology>
    </subcellularLocation>
</comment>
<evidence type="ECO:0000313" key="7">
    <source>
        <dbReference type="EMBL" id="VXD11299.1"/>
    </source>
</evidence>
<keyword evidence="8" id="KW-1185">Reference proteome</keyword>
<feature type="transmembrane region" description="Helical" evidence="5">
    <location>
        <begin position="132"/>
        <end position="153"/>
    </location>
</feature>
<dbReference type="Pfam" id="PF04932">
    <property type="entry name" value="Wzy_C"/>
    <property type="match status" value="1"/>
</dbReference>
<feature type="transmembrane region" description="Helical" evidence="5">
    <location>
        <begin position="242"/>
        <end position="261"/>
    </location>
</feature>
<protein>
    <submittedName>
        <fullName evidence="7">O-antigen polymerase</fullName>
    </submittedName>
</protein>
<dbReference type="InterPro" id="IPR051533">
    <property type="entry name" value="WaaL-like"/>
</dbReference>
<feature type="transmembrane region" description="Helical" evidence="5">
    <location>
        <begin position="12"/>
        <end position="32"/>
    </location>
</feature>
<dbReference type="RefSeq" id="WP_083617498.1">
    <property type="nucleotide sequence ID" value="NZ_LR734832.1"/>
</dbReference>
<evidence type="ECO:0000256" key="4">
    <source>
        <dbReference type="ARBA" id="ARBA00023136"/>
    </source>
</evidence>
<proteinExistence type="predicted"/>
<dbReference type="EMBL" id="CZCU02000046">
    <property type="protein sequence ID" value="VXD11299.1"/>
    <property type="molecule type" value="Genomic_DNA"/>
</dbReference>
<feature type="transmembrane region" description="Helical" evidence="5">
    <location>
        <begin position="81"/>
        <end position="101"/>
    </location>
</feature>
<gene>
    <name evidence="7" type="ORF">PL8927_140097</name>
</gene>
<comment type="caution">
    <text evidence="7">The sequence shown here is derived from an EMBL/GenBank/DDBJ whole genome shotgun (WGS) entry which is preliminary data.</text>
</comment>
<evidence type="ECO:0000256" key="2">
    <source>
        <dbReference type="ARBA" id="ARBA00022692"/>
    </source>
</evidence>
<name>A0A7Z9DVW3_9CYAN</name>
<dbReference type="OrthoDB" id="4391260at2"/>
<feature type="transmembrane region" description="Helical" evidence="5">
    <location>
        <begin position="52"/>
        <end position="69"/>
    </location>
</feature>